<accession>A0AAW2VZM7</accession>
<dbReference type="EMBL" id="JACGWN010000009">
    <property type="protein sequence ID" value="KAL0433485.1"/>
    <property type="molecule type" value="Genomic_DNA"/>
</dbReference>
<dbReference type="AlphaFoldDB" id="A0AAW2VZM7"/>
<evidence type="ECO:0000313" key="2">
    <source>
        <dbReference type="EMBL" id="KAL0433485.1"/>
    </source>
</evidence>
<dbReference type="Pfam" id="PF13966">
    <property type="entry name" value="zf-RVT"/>
    <property type="match status" value="1"/>
</dbReference>
<dbReference type="InterPro" id="IPR026960">
    <property type="entry name" value="RVT-Znf"/>
</dbReference>
<evidence type="ECO:0000259" key="1">
    <source>
        <dbReference type="Pfam" id="PF13966"/>
    </source>
</evidence>
<protein>
    <recommendedName>
        <fullName evidence="1">Reverse transcriptase zinc-binding domain-containing protein</fullName>
    </recommendedName>
</protein>
<sequence length="148" mass="16066">MLAWRAFRDSLPISSKLERRGVLEGGPCPWCGVECEDLLHFLLQCHFAHLVSALSHLPWSLISDPSLIQRSGFMVFTGIFMLGVLPVRCSSACVNGALVTGCCSKMSLFLLKEYLSGCRAWSGTCCQAILKLDGALKAYQGSCFIGGT</sequence>
<reference evidence="2" key="2">
    <citation type="journal article" date="2024" name="Plant">
        <title>Genomic evolution and insights into agronomic trait innovations of Sesamum species.</title>
        <authorList>
            <person name="Miao H."/>
            <person name="Wang L."/>
            <person name="Qu L."/>
            <person name="Liu H."/>
            <person name="Sun Y."/>
            <person name="Le M."/>
            <person name="Wang Q."/>
            <person name="Wei S."/>
            <person name="Zheng Y."/>
            <person name="Lin W."/>
            <person name="Duan Y."/>
            <person name="Cao H."/>
            <person name="Xiong S."/>
            <person name="Wang X."/>
            <person name="Wei L."/>
            <person name="Li C."/>
            <person name="Ma Q."/>
            <person name="Ju M."/>
            <person name="Zhao R."/>
            <person name="Li G."/>
            <person name="Mu C."/>
            <person name="Tian Q."/>
            <person name="Mei H."/>
            <person name="Zhang T."/>
            <person name="Gao T."/>
            <person name="Zhang H."/>
        </authorList>
    </citation>
    <scope>NUCLEOTIDE SEQUENCE</scope>
    <source>
        <strain evidence="2">KEN1</strain>
    </source>
</reference>
<gene>
    <name evidence="2" type="ORF">Slati_2682800</name>
</gene>
<reference evidence="2" key="1">
    <citation type="submission" date="2020-06" db="EMBL/GenBank/DDBJ databases">
        <authorList>
            <person name="Li T."/>
            <person name="Hu X."/>
            <person name="Zhang T."/>
            <person name="Song X."/>
            <person name="Zhang H."/>
            <person name="Dai N."/>
            <person name="Sheng W."/>
            <person name="Hou X."/>
            <person name="Wei L."/>
        </authorList>
    </citation>
    <scope>NUCLEOTIDE SEQUENCE</scope>
    <source>
        <strain evidence="2">KEN1</strain>
        <tissue evidence="2">Leaf</tissue>
    </source>
</reference>
<comment type="caution">
    <text evidence="2">The sequence shown here is derived from an EMBL/GenBank/DDBJ whole genome shotgun (WGS) entry which is preliminary data.</text>
</comment>
<feature type="domain" description="Reverse transcriptase zinc-binding" evidence="1">
    <location>
        <begin position="2"/>
        <end position="49"/>
    </location>
</feature>
<name>A0AAW2VZM7_9LAMI</name>
<proteinExistence type="predicted"/>
<organism evidence="2">
    <name type="scientific">Sesamum latifolium</name>
    <dbReference type="NCBI Taxonomy" id="2727402"/>
    <lineage>
        <taxon>Eukaryota</taxon>
        <taxon>Viridiplantae</taxon>
        <taxon>Streptophyta</taxon>
        <taxon>Embryophyta</taxon>
        <taxon>Tracheophyta</taxon>
        <taxon>Spermatophyta</taxon>
        <taxon>Magnoliopsida</taxon>
        <taxon>eudicotyledons</taxon>
        <taxon>Gunneridae</taxon>
        <taxon>Pentapetalae</taxon>
        <taxon>asterids</taxon>
        <taxon>lamiids</taxon>
        <taxon>Lamiales</taxon>
        <taxon>Pedaliaceae</taxon>
        <taxon>Sesamum</taxon>
    </lineage>
</organism>